<accession>A0A165ULU1</accession>
<evidence type="ECO:0000256" key="4">
    <source>
        <dbReference type="ARBA" id="ARBA00022552"/>
    </source>
</evidence>
<name>A0A165ULU1_9APHY</name>
<evidence type="ECO:0000256" key="9">
    <source>
        <dbReference type="ARBA" id="ARBA00025599"/>
    </source>
</evidence>
<evidence type="ECO:0000256" key="8">
    <source>
        <dbReference type="ARBA" id="ARBA00023242"/>
    </source>
</evidence>
<dbReference type="Gene3D" id="3.30.420.10">
    <property type="entry name" value="Ribonuclease H-like superfamily/Ribonuclease H"/>
    <property type="match status" value="1"/>
</dbReference>
<reference evidence="11 12" key="1">
    <citation type="journal article" date="2016" name="Mol. Biol. Evol.">
        <title>Comparative Genomics of Early-Diverging Mushroom-Forming Fungi Provides Insights into the Origins of Lignocellulose Decay Capabilities.</title>
        <authorList>
            <person name="Nagy L.G."/>
            <person name="Riley R."/>
            <person name="Tritt A."/>
            <person name="Adam C."/>
            <person name="Daum C."/>
            <person name="Floudas D."/>
            <person name="Sun H."/>
            <person name="Yadav J.S."/>
            <person name="Pangilinan J."/>
            <person name="Larsson K.H."/>
            <person name="Matsuura K."/>
            <person name="Barry K."/>
            <person name="Labutti K."/>
            <person name="Kuo R."/>
            <person name="Ohm R.A."/>
            <person name="Bhattacharya S.S."/>
            <person name="Shirouzu T."/>
            <person name="Yoshinaga Y."/>
            <person name="Martin F.M."/>
            <person name="Grigoriev I.V."/>
            <person name="Hibbett D.S."/>
        </authorList>
    </citation>
    <scope>NUCLEOTIDE SEQUENCE [LARGE SCALE GENOMIC DNA]</scope>
    <source>
        <strain evidence="11 12">L-15889</strain>
    </source>
</reference>
<comment type="function">
    <text evidence="9">Exoribonuclease involved in ribosome biosynthesis. Involved in the processing of ITS1, the internal transcribed spacer localized between the 18S and 5.8S rRNAs.</text>
</comment>
<evidence type="ECO:0000256" key="5">
    <source>
        <dbReference type="ARBA" id="ARBA00022722"/>
    </source>
</evidence>
<keyword evidence="12" id="KW-1185">Reference proteome</keyword>
<organism evidence="11 12">
    <name type="scientific">Daedalea quercina L-15889</name>
    <dbReference type="NCBI Taxonomy" id="1314783"/>
    <lineage>
        <taxon>Eukaryota</taxon>
        <taxon>Fungi</taxon>
        <taxon>Dikarya</taxon>
        <taxon>Basidiomycota</taxon>
        <taxon>Agaricomycotina</taxon>
        <taxon>Agaricomycetes</taxon>
        <taxon>Polyporales</taxon>
        <taxon>Fomitopsis</taxon>
    </lineage>
</organism>
<dbReference type="SMART" id="SM00479">
    <property type="entry name" value="EXOIII"/>
    <property type="match status" value="1"/>
</dbReference>
<dbReference type="PANTHER" id="PTHR12801">
    <property type="entry name" value="RNA EXONUCLEASE REXO1 / RECO3 FAMILY MEMBER-RELATED"/>
    <property type="match status" value="1"/>
</dbReference>
<dbReference type="CDD" id="cd06144">
    <property type="entry name" value="REX4_like"/>
    <property type="match status" value="1"/>
</dbReference>
<dbReference type="Proteomes" id="UP000076727">
    <property type="component" value="Unassembled WGS sequence"/>
</dbReference>
<proteinExistence type="inferred from homology"/>
<dbReference type="GO" id="GO:0008408">
    <property type="term" value="F:3'-5' exonuclease activity"/>
    <property type="evidence" value="ECO:0007669"/>
    <property type="project" value="InterPro"/>
</dbReference>
<dbReference type="AlphaFoldDB" id="A0A165ULU1"/>
<comment type="similarity">
    <text evidence="2">Belongs to the REXO4 family.</text>
</comment>
<keyword evidence="5" id="KW-0540">Nuclease</keyword>
<keyword evidence="6" id="KW-0378">Hydrolase</keyword>
<protein>
    <recommendedName>
        <fullName evidence="3">RNA exonuclease 4</fullName>
    </recommendedName>
</protein>
<dbReference type="GO" id="GO:0003676">
    <property type="term" value="F:nucleic acid binding"/>
    <property type="evidence" value="ECO:0007669"/>
    <property type="project" value="InterPro"/>
</dbReference>
<evidence type="ECO:0000313" key="11">
    <source>
        <dbReference type="EMBL" id="KZT75107.1"/>
    </source>
</evidence>
<evidence type="ECO:0000313" key="12">
    <source>
        <dbReference type="Proteomes" id="UP000076727"/>
    </source>
</evidence>
<comment type="subcellular location">
    <subcellularLocation>
        <location evidence="1">Nucleus</location>
    </subcellularLocation>
</comment>
<evidence type="ECO:0000256" key="1">
    <source>
        <dbReference type="ARBA" id="ARBA00004123"/>
    </source>
</evidence>
<dbReference type="InterPro" id="IPR036397">
    <property type="entry name" value="RNaseH_sf"/>
</dbReference>
<dbReference type="InterPro" id="IPR013520">
    <property type="entry name" value="Ribonucl_H"/>
</dbReference>
<evidence type="ECO:0000259" key="10">
    <source>
        <dbReference type="SMART" id="SM00479"/>
    </source>
</evidence>
<keyword evidence="7" id="KW-0269">Exonuclease</keyword>
<evidence type="ECO:0000256" key="7">
    <source>
        <dbReference type="ARBA" id="ARBA00022839"/>
    </source>
</evidence>
<evidence type="ECO:0000256" key="2">
    <source>
        <dbReference type="ARBA" id="ARBA00010489"/>
    </source>
</evidence>
<feature type="domain" description="Exonuclease" evidence="10">
    <location>
        <begin position="12"/>
        <end position="179"/>
    </location>
</feature>
<dbReference type="InterPro" id="IPR047021">
    <property type="entry name" value="REXO1/3/4-like"/>
</dbReference>
<evidence type="ECO:0000256" key="6">
    <source>
        <dbReference type="ARBA" id="ARBA00022801"/>
    </source>
</evidence>
<keyword evidence="8" id="KW-0539">Nucleus</keyword>
<dbReference type="InterPro" id="IPR012337">
    <property type="entry name" value="RNaseH-like_sf"/>
</dbReference>
<sequence length="200" mass="21897">MSARFPMPAPEMILGISCTCVGCGPGGGTPMIARVAIVNYQAQTVYDTYVQPTIEVSDYRTGTTGIEPGHLDPSHGAETFSEVQDEVKRIIKGKVIVGHSLWLDLSVLGLPHPAVNTRDVALYQPFKNALRGSTNQVIGLQTLMWHLMRRRVQDGKVDALENARAVMDLYRSHGPDWEGAVSKGQWPCSIPPSSFSRCFT</sequence>
<dbReference type="GO" id="GO:0005634">
    <property type="term" value="C:nucleus"/>
    <property type="evidence" value="ECO:0007669"/>
    <property type="project" value="UniProtKB-SubCell"/>
</dbReference>
<dbReference type="OrthoDB" id="8191639at2759"/>
<keyword evidence="4" id="KW-0698">rRNA processing</keyword>
<dbReference type="PANTHER" id="PTHR12801:SF45">
    <property type="entry name" value="RNA EXONUCLEASE 4"/>
    <property type="match status" value="1"/>
</dbReference>
<dbReference type="InterPro" id="IPR037431">
    <property type="entry name" value="REX4_DEDDh_dom"/>
</dbReference>
<dbReference type="STRING" id="1314783.A0A165ULU1"/>
<dbReference type="EMBL" id="KV429032">
    <property type="protein sequence ID" value="KZT75107.1"/>
    <property type="molecule type" value="Genomic_DNA"/>
</dbReference>
<gene>
    <name evidence="11" type="ORF">DAEQUDRAFT_748210</name>
</gene>
<dbReference type="GO" id="GO:0006364">
    <property type="term" value="P:rRNA processing"/>
    <property type="evidence" value="ECO:0007669"/>
    <property type="project" value="UniProtKB-KW"/>
</dbReference>
<dbReference type="SUPFAM" id="SSF53098">
    <property type="entry name" value="Ribonuclease H-like"/>
    <property type="match status" value="1"/>
</dbReference>
<evidence type="ECO:0000256" key="3">
    <source>
        <dbReference type="ARBA" id="ARBA00016937"/>
    </source>
</evidence>